<feature type="transmembrane region" description="Helical" evidence="2">
    <location>
        <begin position="305"/>
        <end position="325"/>
    </location>
</feature>
<evidence type="ECO:0000313" key="4">
    <source>
        <dbReference type="EMBL" id="MDR6240719.1"/>
    </source>
</evidence>
<proteinExistence type="predicted"/>
<feature type="transmembrane region" description="Helical" evidence="2">
    <location>
        <begin position="13"/>
        <end position="34"/>
    </location>
</feature>
<dbReference type="Pfam" id="PF13185">
    <property type="entry name" value="GAF_2"/>
    <property type="match status" value="1"/>
</dbReference>
<dbReference type="Pfam" id="PF17201">
    <property type="entry name" value="Cache_3-Cache_2"/>
    <property type="match status" value="1"/>
</dbReference>
<keyword evidence="2" id="KW-1133">Transmembrane helix</keyword>
<dbReference type="RefSeq" id="WP_309940874.1">
    <property type="nucleotide sequence ID" value="NZ_AP025306.1"/>
</dbReference>
<keyword evidence="2" id="KW-0812">Transmembrane</keyword>
<dbReference type="Gene3D" id="3.30.450.40">
    <property type="match status" value="1"/>
</dbReference>
<evidence type="ECO:0000313" key="5">
    <source>
        <dbReference type="Proteomes" id="UP001185092"/>
    </source>
</evidence>
<feature type="compositionally biased region" description="Basic and acidic residues" evidence="1">
    <location>
        <begin position="602"/>
        <end position="614"/>
    </location>
</feature>
<comment type="caution">
    <text evidence="4">The sequence shown here is derived from an EMBL/GenBank/DDBJ whole genome shotgun (WGS) entry which is preliminary data.</text>
</comment>
<dbReference type="Gene3D" id="6.10.340.10">
    <property type="match status" value="1"/>
</dbReference>
<evidence type="ECO:0000256" key="2">
    <source>
        <dbReference type="SAM" id="Phobius"/>
    </source>
</evidence>
<feature type="domain" description="GAF" evidence="3">
    <location>
        <begin position="442"/>
        <end position="590"/>
    </location>
</feature>
<dbReference type="Gene3D" id="3.30.450.20">
    <property type="entry name" value="PAS domain"/>
    <property type="match status" value="1"/>
</dbReference>
<evidence type="ECO:0000256" key="1">
    <source>
        <dbReference type="SAM" id="MobiDB-lite"/>
    </source>
</evidence>
<name>A0AAE3XRJ7_9BACT</name>
<dbReference type="SUPFAM" id="SSF55781">
    <property type="entry name" value="GAF domain-like"/>
    <property type="match status" value="1"/>
</dbReference>
<evidence type="ECO:0000259" key="3">
    <source>
        <dbReference type="SMART" id="SM00065"/>
    </source>
</evidence>
<accession>A0AAE3XRJ7</accession>
<organism evidence="4 5">
    <name type="scientific">Aureibacter tunicatorum</name>
    <dbReference type="NCBI Taxonomy" id="866807"/>
    <lineage>
        <taxon>Bacteria</taxon>
        <taxon>Pseudomonadati</taxon>
        <taxon>Bacteroidota</taxon>
        <taxon>Cytophagia</taxon>
        <taxon>Cytophagales</taxon>
        <taxon>Persicobacteraceae</taxon>
        <taxon>Aureibacter</taxon>
    </lineage>
</organism>
<dbReference type="InterPro" id="IPR029016">
    <property type="entry name" value="GAF-like_dom_sf"/>
</dbReference>
<dbReference type="InterPro" id="IPR003018">
    <property type="entry name" value="GAF"/>
</dbReference>
<keyword evidence="2" id="KW-0472">Membrane</keyword>
<sequence length="649" mass="73920">MTFFNTSKLSTKLLISFGTLFIVLFGISNGYLYFQATKMVEKNTTEQTVPAQAWRPAFLLRTYLEYLEIYKHKGIIHNAFVEKWLSIAPEKRDELIMAKHLDMLSSQIKNMESGGETSNFYGIFIPKSQKRYESFLKESNDSMDLPIIQWLISLSYSQEEKSHWKIFETKEDGKTHIVTATPIIAENGDITAIAYVKGDITGLPEYLAQVINVGEKGYNFIANLNGEIIISSSPEFESYGNIHGINVMSDAFDDMMSSEKKQTLYELDGEKRFMVSGKLKPSPWIMVTDASITESLAPLDKEFKISLLIELILIAIGLILIFIMIKRFSNEIKVLKDFTTELGQGNIDAKLQSESKIKEIKELGSSFVTLRNKLSEAINFAHEISNGILDAKYPQLGENDALGKSIRQIQQSLSKYNEKEQKNRWITEGLAEFAVILRNGGNVAEVCDNILRKLIKKIEANQAIIFIAEERGGETLLTEKATYAYSRKKFHTETITLKPGEGLIGQIYLEKRTAIYNEIPEEYVKITSGLGESTARNVYIIPLIFNDHVYGVLEIATFDPIEEHKLDFIDKLSEAIASTISMIQTNDQTRRMLDETKVQSEELRSQEEELRQNLEELSATQEENDRQKRAYEEEIALLKKEIKELKMPV</sequence>
<dbReference type="InterPro" id="IPR033462">
    <property type="entry name" value="Cache_3-Cache_2"/>
</dbReference>
<dbReference type="AlphaFoldDB" id="A0AAE3XRJ7"/>
<dbReference type="EMBL" id="JAVDQD010000005">
    <property type="protein sequence ID" value="MDR6240719.1"/>
    <property type="molecule type" value="Genomic_DNA"/>
</dbReference>
<protein>
    <submittedName>
        <fullName evidence="4">HAMP domain-containing protein</fullName>
    </submittedName>
</protein>
<dbReference type="Proteomes" id="UP001185092">
    <property type="component" value="Unassembled WGS sequence"/>
</dbReference>
<dbReference type="SMART" id="SM00065">
    <property type="entry name" value="GAF"/>
    <property type="match status" value="1"/>
</dbReference>
<feature type="region of interest" description="Disordered" evidence="1">
    <location>
        <begin position="602"/>
        <end position="628"/>
    </location>
</feature>
<reference evidence="4" key="1">
    <citation type="submission" date="2023-07" db="EMBL/GenBank/DDBJ databases">
        <title>Genomic Encyclopedia of Type Strains, Phase IV (KMG-IV): sequencing the most valuable type-strain genomes for metagenomic binning, comparative biology and taxonomic classification.</title>
        <authorList>
            <person name="Goeker M."/>
        </authorList>
    </citation>
    <scope>NUCLEOTIDE SEQUENCE</scope>
    <source>
        <strain evidence="4">DSM 26174</strain>
    </source>
</reference>
<gene>
    <name evidence="4" type="ORF">HNQ88_003795</name>
</gene>
<keyword evidence="5" id="KW-1185">Reference proteome</keyword>